<proteinExistence type="predicted"/>
<keyword evidence="3" id="KW-1185">Reference proteome</keyword>
<protein>
    <recommendedName>
        <fullName evidence="1">F-box domain-containing protein</fullName>
    </recommendedName>
</protein>
<sequence length="607" mass="67774">MTLPLEIIDVVFQNLQTKHLLVMATVSLAWSHLSLGHLYRTVYIPSTRHRKQFLVALQSLPLTSREAIRAIHLNSWLSQSEINDLDPDIATLGFLCPRLEEFTFVTLNDTNAPASHFAIWIKSAPAFHVDLPLFPFMRCIGTYLHEKALDRYRIVFDQLTSLALTDQQLLSHINPRHQQLSSMLAVFPALETLDLISESRTSSLDALHFTWLQHHCPRLRHMSLRDLCLASSQLTTAAPILLSVELLALKNVKVESSEWFPLLASMCPALKTLFVDINTGDLALPWIGAAVPQSRPSLEQHGFNTMTQEISDWITGCSSLATLHIRRLGAPSTITGVLENMMDMAQLGTWDCRLKRFALAGEPMHRTESADQLFGSRGSAILGSLDTLHLNLANLYDQHTSSTLALNNNDFSCAGKPIFPMCSRAPTALTNLTSLYLQQCYTATTSMFELLQLCPNLRSLGLRGLFLQTGVCHRHSPDPEAFVKSNLAELVVDRCTVLHAELFISFLQHGLPWLTSLTLANVDFWNLESDPIVNLDNRKLKRLQLAAIMKDGYACSSIYVIQSQLSGQTTRYDPPDVIDGKSSAPFQVVCGDAEQLLFNKTRSSLPF</sequence>
<name>A0A1X2GFN3_9FUNG</name>
<organism evidence="2 3">
    <name type="scientific">Hesseltinella vesiculosa</name>
    <dbReference type="NCBI Taxonomy" id="101127"/>
    <lineage>
        <taxon>Eukaryota</taxon>
        <taxon>Fungi</taxon>
        <taxon>Fungi incertae sedis</taxon>
        <taxon>Mucoromycota</taxon>
        <taxon>Mucoromycotina</taxon>
        <taxon>Mucoromycetes</taxon>
        <taxon>Mucorales</taxon>
        <taxon>Cunninghamellaceae</taxon>
        <taxon>Hesseltinella</taxon>
    </lineage>
</organism>
<feature type="domain" description="F-box" evidence="1">
    <location>
        <begin position="1"/>
        <end position="42"/>
    </location>
</feature>
<dbReference type="InterPro" id="IPR036047">
    <property type="entry name" value="F-box-like_dom_sf"/>
</dbReference>
<comment type="caution">
    <text evidence="2">The sequence shown here is derived from an EMBL/GenBank/DDBJ whole genome shotgun (WGS) entry which is preliminary data.</text>
</comment>
<dbReference type="Gene3D" id="3.80.10.10">
    <property type="entry name" value="Ribonuclease Inhibitor"/>
    <property type="match status" value="2"/>
</dbReference>
<dbReference type="SUPFAM" id="SSF52047">
    <property type="entry name" value="RNI-like"/>
    <property type="match status" value="1"/>
</dbReference>
<dbReference type="EMBL" id="MCGT01000017">
    <property type="protein sequence ID" value="ORX52717.1"/>
    <property type="molecule type" value="Genomic_DNA"/>
</dbReference>
<dbReference type="AlphaFoldDB" id="A0A1X2GFN3"/>
<reference evidence="2 3" key="1">
    <citation type="submission" date="2016-07" db="EMBL/GenBank/DDBJ databases">
        <title>Pervasive Adenine N6-methylation of Active Genes in Fungi.</title>
        <authorList>
            <consortium name="DOE Joint Genome Institute"/>
            <person name="Mondo S.J."/>
            <person name="Dannebaum R.O."/>
            <person name="Kuo R.C."/>
            <person name="Labutti K."/>
            <person name="Haridas S."/>
            <person name="Kuo A."/>
            <person name="Salamov A."/>
            <person name="Ahrendt S.R."/>
            <person name="Lipzen A."/>
            <person name="Sullivan W."/>
            <person name="Andreopoulos W.B."/>
            <person name="Clum A."/>
            <person name="Lindquist E."/>
            <person name="Daum C."/>
            <person name="Ramamoorthy G.K."/>
            <person name="Gryganskyi A."/>
            <person name="Culley D."/>
            <person name="Magnuson J.K."/>
            <person name="James T.Y."/>
            <person name="O'Malley M.A."/>
            <person name="Stajich J.E."/>
            <person name="Spatafora J.W."/>
            <person name="Visel A."/>
            <person name="Grigoriev I.V."/>
        </authorList>
    </citation>
    <scope>NUCLEOTIDE SEQUENCE [LARGE SCALE GENOMIC DNA]</scope>
    <source>
        <strain evidence="2 3">NRRL 3301</strain>
    </source>
</reference>
<dbReference type="SUPFAM" id="SSF81383">
    <property type="entry name" value="F-box domain"/>
    <property type="match status" value="1"/>
</dbReference>
<accession>A0A1X2GFN3</accession>
<evidence type="ECO:0000313" key="3">
    <source>
        <dbReference type="Proteomes" id="UP000242146"/>
    </source>
</evidence>
<evidence type="ECO:0000313" key="2">
    <source>
        <dbReference type="EMBL" id="ORX52717.1"/>
    </source>
</evidence>
<evidence type="ECO:0000259" key="1">
    <source>
        <dbReference type="PROSITE" id="PS50181"/>
    </source>
</evidence>
<gene>
    <name evidence="2" type="ORF">DM01DRAFT_114614</name>
</gene>
<dbReference type="PROSITE" id="PS50181">
    <property type="entry name" value="FBOX"/>
    <property type="match status" value="1"/>
</dbReference>
<dbReference type="Proteomes" id="UP000242146">
    <property type="component" value="Unassembled WGS sequence"/>
</dbReference>
<dbReference type="InterPro" id="IPR001810">
    <property type="entry name" value="F-box_dom"/>
</dbReference>
<dbReference type="InterPro" id="IPR032675">
    <property type="entry name" value="LRR_dom_sf"/>
</dbReference>